<dbReference type="GO" id="GO:0004222">
    <property type="term" value="F:metalloendopeptidase activity"/>
    <property type="evidence" value="ECO:0007669"/>
    <property type="project" value="InterPro"/>
</dbReference>
<feature type="non-terminal residue" evidence="4">
    <location>
        <position position="1"/>
    </location>
</feature>
<protein>
    <recommendedName>
        <fullName evidence="5">Peptidase M16 N-terminal domain-containing protein</fullName>
    </recommendedName>
</protein>
<dbReference type="InterPro" id="IPR001431">
    <property type="entry name" value="Pept_M16_Zn_BS"/>
</dbReference>
<evidence type="ECO:0000259" key="2">
    <source>
        <dbReference type="Pfam" id="PF00675"/>
    </source>
</evidence>
<organism evidence="4">
    <name type="scientific">marine sediment metagenome</name>
    <dbReference type="NCBI Taxonomy" id="412755"/>
    <lineage>
        <taxon>unclassified sequences</taxon>
        <taxon>metagenomes</taxon>
        <taxon>ecological metagenomes</taxon>
    </lineage>
</organism>
<dbReference type="Pfam" id="PF00675">
    <property type="entry name" value="Peptidase_M16"/>
    <property type="match status" value="1"/>
</dbReference>
<dbReference type="InterPro" id="IPR050361">
    <property type="entry name" value="MPP/UQCRC_Complex"/>
</dbReference>
<accession>X0SUV9</accession>
<reference evidence="4" key="1">
    <citation type="journal article" date="2014" name="Front. Microbiol.">
        <title>High frequency of phylogenetically diverse reductive dehalogenase-homologous genes in deep subseafloor sedimentary metagenomes.</title>
        <authorList>
            <person name="Kawai M."/>
            <person name="Futagami T."/>
            <person name="Toyoda A."/>
            <person name="Takaki Y."/>
            <person name="Nishi S."/>
            <person name="Hori S."/>
            <person name="Arai W."/>
            <person name="Tsubouchi T."/>
            <person name="Morono Y."/>
            <person name="Uchiyama I."/>
            <person name="Ito T."/>
            <person name="Fujiyama A."/>
            <person name="Inagaki F."/>
            <person name="Takami H."/>
        </authorList>
    </citation>
    <scope>NUCLEOTIDE SEQUENCE</scope>
    <source>
        <strain evidence="4">Expedition CK06-06</strain>
    </source>
</reference>
<evidence type="ECO:0000313" key="4">
    <source>
        <dbReference type="EMBL" id="GAF79717.1"/>
    </source>
</evidence>
<sequence>TKTFALQATVKAGSNNETKSLLGISHFIEHMLFEGTKNRTDMQISSEIEGIGGEIGAFTSNERTCFYIKALKRHFDRALDVLADVIQNPLLDKSKIEKERKIILSEVNTRYDDPRFYQWILFQKTLFKKHPVKNSTIGTLKTIKSITKRNILDYYKRYYVPNNITITIVGNIKNPIAKIKRKFCFRKCKLVQNIRIREPIQKGIQKASEKRHTKNSYLVTGYKTVPRSNRDSYVLDVIESILGKPLSGRLFEEIRSKRGLAYDVGVYHDSSKDYGFFAVYINTDKKNLSKCKKIILEQFKNLDNISKKELEESKNYIEGKFTADNEDNQQLADEMGFLDTVSNIKNFGSYIQKIKMVTKSDITKAMKKYFTKNYTIITIKQK</sequence>
<evidence type="ECO:0000259" key="3">
    <source>
        <dbReference type="Pfam" id="PF05193"/>
    </source>
</evidence>
<dbReference type="Pfam" id="PF05193">
    <property type="entry name" value="Peptidase_M16_C"/>
    <property type="match status" value="1"/>
</dbReference>
<evidence type="ECO:0000256" key="1">
    <source>
        <dbReference type="ARBA" id="ARBA00007261"/>
    </source>
</evidence>
<dbReference type="Gene3D" id="3.30.830.10">
    <property type="entry name" value="Metalloenzyme, LuxS/M16 peptidase-like"/>
    <property type="match status" value="2"/>
</dbReference>
<dbReference type="GO" id="GO:0006508">
    <property type="term" value="P:proteolysis"/>
    <property type="evidence" value="ECO:0007669"/>
    <property type="project" value="InterPro"/>
</dbReference>
<dbReference type="AlphaFoldDB" id="X0SUV9"/>
<dbReference type="PANTHER" id="PTHR11851">
    <property type="entry name" value="METALLOPROTEASE"/>
    <property type="match status" value="1"/>
</dbReference>
<dbReference type="PROSITE" id="PS00143">
    <property type="entry name" value="INSULINASE"/>
    <property type="match status" value="1"/>
</dbReference>
<comment type="similarity">
    <text evidence="1">Belongs to the peptidase M16 family.</text>
</comment>
<dbReference type="GO" id="GO:0046872">
    <property type="term" value="F:metal ion binding"/>
    <property type="evidence" value="ECO:0007669"/>
    <property type="project" value="InterPro"/>
</dbReference>
<proteinExistence type="inferred from homology"/>
<feature type="domain" description="Peptidase M16 N-terminal" evidence="2">
    <location>
        <begin position="5"/>
        <end position="139"/>
    </location>
</feature>
<dbReference type="InterPro" id="IPR011765">
    <property type="entry name" value="Pept_M16_N"/>
</dbReference>
<dbReference type="InterPro" id="IPR011249">
    <property type="entry name" value="Metalloenz_LuxS/M16"/>
</dbReference>
<name>X0SUV9_9ZZZZ</name>
<feature type="domain" description="Peptidase M16 C-terminal" evidence="3">
    <location>
        <begin position="145"/>
        <end position="315"/>
    </location>
</feature>
<comment type="caution">
    <text evidence="4">The sequence shown here is derived from an EMBL/GenBank/DDBJ whole genome shotgun (WGS) entry which is preliminary data.</text>
</comment>
<dbReference type="SUPFAM" id="SSF63411">
    <property type="entry name" value="LuxS/MPP-like metallohydrolase"/>
    <property type="match status" value="2"/>
</dbReference>
<dbReference type="InterPro" id="IPR007863">
    <property type="entry name" value="Peptidase_M16_C"/>
</dbReference>
<dbReference type="EMBL" id="BARS01002009">
    <property type="protein sequence ID" value="GAF79717.1"/>
    <property type="molecule type" value="Genomic_DNA"/>
</dbReference>
<dbReference type="PANTHER" id="PTHR11851:SF49">
    <property type="entry name" value="MITOCHONDRIAL-PROCESSING PEPTIDASE SUBUNIT ALPHA"/>
    <property type="match status" value="1"/>
</dbReference>
<evidence type="ECO:0008006" key="5">
    <source>
        <dbReference type="Google" id="ProtNLM"/>
    </source>
</evidence>
<gene>
    <name evidence="4" type="ORF">S01H1_03732</name>
</gene>